<sequence length="440" mass="46872">MSRFRRSLPVLLLVCLPLSCSTDGGGSGAGKEPTLSTPPPSAAVNYSVSGASSPEQLARLAVQHHPSISAARHRADRLAQKAPQESALPDPTLEISAGSMAETAAGRVDAMGGVKQRIPFPGKRREAAAAAGSEAAAASAEIMALELKLTEQVHAAWWDLYLAEQTLSISRESRSVLEALQEIVDARVSTDQASQADQLRLSNEITMIDRDLANAGQLRSTARARLNSLLNRPAGASLPSAVNSPVPSAGSLDQLMASAQSNHPEVSAAEQRAQAFRHRLKRAELEKYPDFTAGVAGASVASSGLSAVANGRDQLYATIGVTLPFWQEPRKAMIREAQEGIAETEAMLAATRSDLRYRVEDAWYRAKTARDVATLFETRLIPDAEQAYDVTLTGYSAGKSSYVDLMETWRGLLGYRLQLAGNRAQIGKATATLRAAAGVK</sequence>
<name>A0ABW2L575_9BACT</name>
<evidence type="ECO:0000256" key="2">
    <source>
        <dbReference type="SAM" id="MobiDB-lite"/>
    </source>
</evidence>
<dbReference type="InterPro" id="IPR003423">
    <property type="entry name" value="OMP_efflux"/>
</dbReference>
<feature type="region of interest" description="Disordered" evidence="2">
    <location>
        <begin position="23"/>
        <end position="43"/>
    </location>
</feature>
<dbReference type="Proteomes" id="UP001596472">
    <property type="component" value="Unassembled WGS sequence"/>
</dbReference>
<dbReference type="Gene3D" id="1.20.1600.10">
    <property type="entry name" value="Outer membrane efflux proteins (OEP)"/>
    <property type="match status" value="1"/>
</dbReference>
<dbReference type="InterPro" id="IPR010131">
    <property type="entry name" value="MdtP/NodT-like"/>
</dbReference>
<dbReference type="SUPFAM" id="SSF56954">
    <property type="entry name" value="Outer membrane efflux proteins (OEP)"/>
    <property type="match status" value="1"/>
</dbReference>
<dbReference type="EMBL" id="JBHTBS010000004">
    <property type="protein sequence ID" value="MFC7337512.1"/>
    <property type="molecule type" value="Genomic_DNA"/>
</dbReference>
<keyword evidence="5" id="KW-1185">Reference proteome</keyword>
<comment type="similarity">
    <text evidence="1">Belongs to the outer membrane factor (OMF) (TC 1.B.17) family.</text>
</comment>
<evidence type="ECO:0000313" key="4">
    <source>
        <dbReference type="EMBL" id="MFC7337512.1"/>
    </source>
</evidence>
<dbReference type="PANTHER" id="PTHR30203">
    <property type="entry name" value="OUTER MEMBRANE CATION EFFLUX PROTEIN"/>
    <property type="match status" value="1"/>
</dbReference>
<dbReference type="PANTHER" id="PTHR30203:SF24">
    <property type="entry name" value="BLR4935 PROTEIN"/>
    <property type="match status" value="1"/>
</dbReference>
<keyword evidence="3" id="KW-0732">Signal</keyword>
<gene>
    <name evidence="4" type="ORF">ACFQY0_10020</name>
</gene>
<accession>A0ABW2L575</accession>
<reference evidence="5" key="1">
    <citation type="journal article" date="2019" name="Int. J. Syst. Evol. Microbiol.">
        <title>The Global Catalogue of Microorganisms (GCM) 10K type strain sequencing project: providing services to taxonomists for standard genome sequencing and annotation.</title>
        <authorList>
            <consortium name="The Broad Institute Genomics Platform"/>
            <consortium name="The Broad Institute Genome Sequencing Center for Infectious Disease"/>
            <person name="Wu L."/>
            <person name="Ma J."/>
        </authorList>
    </citation>
    <scope>NUCLEOTIDE SEQUENCE [LARGE SCALE GENOMIC DNA]</scope>
    <source>
        <strain evidence="5">CGMCC 4.1467</strain>
    </source>
</reference>
<evidence type="ECO:0000256" key="1">
    <source>
        <dbReference type="ARBA" id="ARBA00007613"/>
    </source>
</evidence>
<proteinExistence type="inferred from homology"/>
<feature type="chain" id="PRO_5045968191" evidence="3">
    <location>
        <begin position="23"/>
        <end position="440"/>
    </location>
</feature>
<comment type="caution">
    <text evidence="4">The sequence shown here is derived from an EMBL/GenBank/DDBJ whole genome shotgun (WGS) entry which is preliminary data.</text>
</comment>
<evidence type="ECO:0000313" key="5">
    <source>
        <dbReference type="Proteomes" id="UP001596472"/>
    </source>
</evidence>
<dbReference type="RefSeq" id="WP_379711864.1">
    <property type="nucleotide sequence ID" value="NZ_JBHTBS010000004.1"/>
</dbReference>
<feature type="signal peptide" evidence="3">
    <location>
        <begin position="1"/>
        <end position="22"/>
    </location>
</feature>
<evidence type="ECO:0000256" key="3">
    <source>
        <dbReference type="SAM" id="SignalP"/>
    </source>
</evidence>
<protein>
    <submittedName>
        <fullName evidence="4">TolC family protein</fullName>
    </submittedName>
</protein>
<organism evidence="4 5">
    <name type="scientific">Haloferula chungangensis</name>
    <dbReference type="NCBI Taxonomy" id="1048331"/>
    <lineage>
        <taxon>Bacteria</taxon>
        <taxon>Pseudomonadati</taxon>
        <taxon>Verrucomicrobiota</taxon>
        <taxon>Verrucomicrobiia</taxon>
        <taxon>Verrucomicrobiales</taxon>
        <taxon>Verrucomicrobiaceae</taxon>
        <taxon>Haloferula</taxon>
    </lineage>
</organism>
<dbReference type="Pfam" id="PF02321">
    <property type="entry name" value="OEP"/>
    <property type="match status" value="1"/>
</dbReference>